<dbReference type="Proteomes" id="UP000305398">
    <property type="component" value="Chromosome"/>
</dbReference>
<name>A0A5B8A008_9BACT</name>
<proteinExistence type="predicted"/>
<dbReference type="RefSeq" id="WP_139515643.1">
    <property type="nucleotide sequence ID" value="NZ_CP040896.1"/>
</dbReference>
<evidence type="ECO:0000259" key="1">
    <source>
        <dbReference type="Pfam" id="PF22422"/>
    </source>
</evidence>
<dbReference type="EMBL" id="CP040896">
    <property type="protein sequence ID" value="QDA60467.1"/>
    <property type="molecule type" value="Genomic_DNA"/>
</dbReference>
<dbReference type="InterPro" id="IPR054491">
    <property type="entry name" value="MGH1-like_GH"/>
</dbReference>
<evidence type="ECO:0000313" key="2">
    <source>
        <dbReference type="EMBL" id="QDA60467.1"/>
    </source>
</evidence>
<dbReference type="PANTHER" id="PTHR23403:SF1">
    <property type="entry name" value="TREHALASE"/>
    <property type="match status" value="1"/>
</dbReference>
<keyword evidence="2" id="KW-0378">Hydrolase</keyword>
<keyword evidence="3" id="KW-1185">Reference proteome</keyword>
<dbReference type="Gene3D" id="1.50.10.10">
    <property type="match status" value="1"/>
</dbReference>
<dbReference type="PANTHER" id="PTHR23403">
    <property type="entry name" value="TREHALASE"/>
    <property type="match status" value="1"/>
</dbReference>
<protein>
    <submittedName>
        <fullName evidence="2">Glycoside hydrolase</fullName>
    </submittedName>
</protein>
<dbReference type="OrthoDB" id="9781878at2"/>
<dbReference type="AlphaFoldDB" id="A0A5B8A008"/>
<dbReference type="InterPro" id="IPR012341">
    <property type="entry name" value="6hp_glycosidase-like_sf"/>
</dbReference>
<sequence length="385" mass="44224">MLGYVAGLHQQATHPATWPFDYEWEDLGPGYVYGNAFGHWDVVHEILDVLPSYPEHALHQLLNDIKNQEPSGLLPGSIYMPGGLSKRDSITWNKNTQGHPPLWPLAVQEYVKVTHDSSVVRTFYTPLIRQIAWFENNRKAENEGFFYNDILLKKWESGVDEGIRFDEVAKGALACVDATSHVYALYQIAAQWARQLGLNADYYEKRTQELRSFIQTGLYVPADGMFYDSWAVKDAKLRNLPFESMWPLVTGAATKEQADRYIDTYLLNKSVFLTNHPIATVGRRDPKFELRMWRGPAWNSMAYWAARGCLNYGRKDAAKIILEKALDDSAKQFKRTGTIWEFYNPLGGKPEDLKRKPNTKYNTPCRDYLGHNPLIEMARLYDSVK</sequence>
<dbReference type="KEGG" id="hyj:FHG12_10250"/>
<dbReference type="InterPro" id="IPR001661">
    <property type="entry name" value="Glyco_hydro_37"/>
</dbReference>
<dbReference type="InterPro" id="IPR008928">
    <property type="entry name" value="6-hairpin_glycosidase_sf"/>
</dbReference>
<dbReference type="GO" id="GO:0004555">
    <property type="term" value="F:alpha,alpha-trehalase activity"/>
    <property type="evidence" value="ECO:0007669"/>
    <property type="project" value="InterPro"/>
</dbReference>
<dbReference type="GO" id="GO:0005993">
    <property type="term" value="P:trehalose catabolic process"/>
    <property type="evidence" value="ECO:0007669"/>
    <property type="project" value="TreeGrafter"/>
</dbReference>
<evidence type="ECO:0000313" key="3">
    <source>
        <dbReference type="Proteomes" id="UP000305398"/>
    </source>
</evidence>
<feature type="domain" description="Mannosylglycerate hydrolase MGH1-like glycoside hydrolase" evidence="1">
    <location>
        <begin position="39"/>
        <end position="351"/>
    </location>
</feature>
<dbReference type="Pfam" id="PF22422">
    <property type="entry name" value="MGH1-like_GH"/>
    <property type="match status" value="1"/>
</dbReference>
<dbReference type="SUPFAM" id="SSF48208">
    <property type="entry name" value="Six-hairpin glycosidases"/>
    <property type="match status" value="1"/>
</dbReference>
<accession>A0A5B8A008</accession>
<gene>
    <name evidence="2" type="ORF">FHG12_10250</name>
</gene>
<reference evidence="2 3" key="1">
    <citation type="submission" date="2019-06" db="EMBL/GenBank/DDBJ databases">
        <authorList>
            <person name="Srinivasan S."/>
        </authorList>
    </citation>
    <scope>NUCLEOTIDE SEQUENCE [LARGE SCALE GENOMIC DNA]</scope>
    <source>
        <strain evidence="2 3">17J68-5</strain>
    </source>
</reference>
<organism evidence="2 3">
    <name type="scientific">Hymenobacter jejuensis</name>
    <dbReference type="NCBI Taxonomy" id="2502781"/>
    <lineage>
        <taxon>Bacteria</taxon>
        <taxon>Pseudomonadati</taxon>
        <taxon>Bacteroidota</taxon>
        <taxon>Cytophagia</taxon>
        <taxon>Cytophagales</taxon>
        <taxon>Hymenobacteraceae</taxon>
        <taxon>Hymenobacter</taxon>
    </lineage>
</organism>